<dbReference type="AlphaFoldDB" id="T1IYV4"/>
<dbReference type="SUPFAM" id="SSF48726">
    <property type="entry name" value="Immunoglobulin"/>
    <property type="match status" value="3"/>
</dbReference>
<reference evidence="7" key="1">
    <citation type="submission" date="2011-05" db="EMBL/GenBank/DDBJ databases">
        <authorList>
            <person name="Richards S.R."/>
            <person name="Qu J."/>
            <person name="Jiang H."/>
            <person name="Jhangiani S.N."/>
            <person name="Agravi P."/>
            <person name="Goodspeed R."/>
            <person name="Gross S."/>
            <person name="Mandapat C."/>
            <person name="Jackson L."/>
            <person name="Mathew T."/>
            <person name="Pu L."/>
            <person name="Thornton R."/>
            <person name="Saada N."/>
            <person name="Wilczek-Boney K.B."/>
            <person name="Lee S."/>
            <person name="Kovar C."/>
            <person name="Wu Y."/>
            <person name="Scherer S.E."/>
            <person name="Worley K.C."/>
            <person name="Muzny D.M."/>
            <person name="Gibbs R."/>
        </authorList>
    </citation>
    <scope>NUCLEOTIDE SEQUENCE</scope>
    <source>
        <strain evidence="7">Brora</strain>
    </source>
</reference>
<comment type="subcellular location">
    <subcellularLocation>
        <location evidence="1">Membrane</location>
        <topology evidence="1">Single-pass membrane protein</topology>
    </subcellularLocation>
</comment>
<organism evidence="6 7">
    <name type="scientific">Strigamia maritima</name>
    <name type="common">European centipede</name>
    <name type="synonym">Geophilus maritimus</name>
    <dbReference type="NCBI Taxonomy" id="126957"/>
    <lineage>
        <taxon>Eukaryota</taxon>
        <taxon>Metazoa</taxon>
        <taxon>Ecdysozoa</taxon>
        <taxon>Arthropoda</taxon>
        <taxon>Myriapoda</taxon>
        <taxon>Chilopoda</taxon>
        <taxon>Pleurostigmophora</taxon>
        <taxon>Geophilomorpha</taxon>
        <taxon>Linotaeniidae</taxon>
        <taxon>Strigamia</taxon>
    </lineage>
</organism>
<dbReference type="Gene3D" id="2.60.40.10">
    <property type="entry name" value="Immunoglobulins"/>
    <property type="match status" value="3"/>
</dbReference>
<dbReference type="Pfam" id="PF13927">
    <property type="entry name" value="Ig_3"/>
    <property type="match status" value="1"/>
</dbReference>
<feature type="domain" description="Ig-like" evidence="5">
    <location>
        <begin position="279"/>
        <end position="371"/>
    </location>
</feature>
<dbReference type="Proteomes" id="UP000014500">
    <property type="component" value="Unassembled WGS sequence"/>
</dbReference>
<evidence type="ECO:0000313" key="7">
    <source>
        <dbReference type="Proteomes" id="UP000014500"/>
    </source>
</evidence>
<dbReference type="eggNOG" id="KOG3515">
    <property type="taxonomic scope" value="Eukaryota"/>
</dbReference>
<sequence length="375" mass="41765">MTSTKLLHKCGQEEEDELKVVEIKLLEKPAAPPEVSLEQREMLNGSTIGPINEGELLNLTCRSRKGRPLPEVSWWNGWTKLDSQMVHADEEFLSYADTSNALQPEESVGRQQAINFLRLDITRKYLNSTLQCRVQNDALAEPLISWFKLDVHENQADEFYTLDRLHNRAAVRPISLELNGAQSPMAAGTPVRLVCTSKAAKPPAVLTWMNGSSPLHPQPHAQTSPAGDGTYTTQSMLSFTATHMHNGMKVSCIATNRVMQDKHEKPFSKSIDFEVLYPPIVTLSPDGNMTVQEGDSATITCAYVSNPRQITGKRWLRDDRPLRLVPHLEIMDGVADQMKLVFHNVTRGDQGVYGCQVRNSVGTGISSETFTLDVQ</sequence>
<feature type="domain" description="Ig-like" evidence="5">
    <location>
        <begin position="33"/>
        <end position="145"/>
    </location>
</feature>
<dbReference type="InterPro" id="IPR013783">
    <property type="entry name" value="Ig-like_fold"/>
</dbReference>
<protein>
    <recommendedName>
        <fullName evidence="5">Ig-like domain-containing protein</fullName>
    </recommendedName>
</protein>
<dbReference type="EMBL" id="JH431700">
    <property type="status" value="NOT_ANNOTATED_CDS"/>
    <property type="molecule type" value="Genomic_DNA"/>
</dbReference>
<evidence type="ECO:0000256" key="2">
    <source>
        <dbReference type="ARBA" id="ARBA00023136"/>
    </source>
</evidence>
<dbReference type="GO" id="GO:0016020">
    <property type="term" value="C:membrane"/>
    <property type="evidence" value="ECO:0007669"/>
    <property type="project" value="UniProtKB-SubCell"/>
</dbReference>
<feature type="domain" description="Ig-like" evidence="5">
    <location>
        <begin position="173"/>
        <end position="268"/>
    </location>
</feature>
<dbReference type="InterPro" id="IPR036179">
    <property type="entry name" value="Ig-like_dom_sf"/>
</dbReference>
<accession>T1IYV4</accession>
<evidence type="ECO:0000313" key="6">
    <source>
        <dbReference type="EnsemblMetazoa" id="SMAR006422-PA"/>
    </source>
</evidence>
<keyword evidence="3" id="KW-1015">Disulfide bond</keyword>
<evidence type="ECO:0000256" key="1">
    <source>
        <dbReference type="ARBA" id="ARBA00004167"/>
    </source>
</evidence>
<dbReference type="InterPro" id="IPR013162">
    <property type="entry name" value="CD80_C2-set"/>
</dbReference>
<evidence type="ECO:0000259" key="5">
    <source>
        <dbReference type="PROSITE" id="PS50835"/>
    </source>
</evidence>
<keyword evidence="2" id="KW-0472">Membrane</keyword>
<dbReference type="PANTHER" id="PTHR23278">
    <property type="entry name" value="SIDESTEP PROTEIN"/>
    <property type="match status" value="1"/>
</dbReference>
<feature type="region of interest" description="Disordered" evidence="4">
    <location>
        <begin position="210"/>
        <end position="232"/>
    </location>
</feature>
<dbReference type="CDD" id="cd00096">
    <property type="entry name" value="Ig"/>
    <property type="match status" value="1"/>
</dbReference>
<dbReference type="HOGENOM" id="CLU_738346_0_0_1"/>
<dbReference type="InterPro" id="IPR003599">
    <property type="entry name" value="Ig_sub"/>
</dbReference>
<dbReference type="SMART" id="SM00409">
    <property type="entry name" value="IG"/>
    <property type="match status" value="3"/>
</dbReference>
<dbReference type="OMA" id="CHNTGPQ"/>
<dbReference type="PhylomeDB" id="T1IYV4"/>
<proteinExistence type="predicted"/>
<reference evidence="6" key="2">
    <citation type="submission" date="2015-02" db="UniProtKB">
        <authorList>
            <consortium name="EnsemblMetazoa"/>
        </authorList>
    </citation>
    <scope>IDENTIFICATION</scope>
</reference>
<dbReference type="PANTHER" id="PTHR23278:SF32">
    <property type="entry name" value="NEUROMUSCULIN, ISOFORM E"/>
    <property type="match status" value="1"/>
</dbReference>
<dbReference type="Pfam" id="PF08205">
    <property type="entry name" value="C2-set_2"/>
    <property type="match status" value="2"/>
</dbReference>
<evidence type="ECO:0000256" key="4">
    <source>
        <dbReference type="SAM" id="MobiDB-lite"/>
    </source>
</evidence>
<dbReference type="InterPro" id="IPR007110">
    <property type="entry name" value="Ig-like_dom"/>
</dbReference>
<dbReference type="SMART" id="SM00408">
    <property type="entry name" value="IGc2"/>
    <property type="match status" value="2"/>
</dbReference>
<dbReference type="PROSITE" id="PS50835">
    <property type="entry name" value="IG_LIKE"/>
    <property type="match status" value="3"/>
</dbReference>
<name>T1IYV4_STRMM</name>
<dbReference type="STRING" id="126957.T1IYV4"/>
<keyword evidence="7" id="KW-1185">Reference proteome</keyword>
<dbReference type="InterPro" id="IPR003598">
    <property type="entry name" value="Ig_sub2"/>
</dbReference>
<evidence type="ECO:0000256" key="3">
    <source>
        <dbReference type="ARBA" id="ARBA00023157"/>
    </source>
</evidence>
<dbReference type="EnsemblMetazoa" id="SMAR006422-RA">
    <property type="protein sequence ID" value="SMAR006422-PA"/>
    <property type="gene ID" value="SMAR006422"/>
</dbReference>